<evidence type="ECO:0000256" key="1">
    <source>
        <dbReference type="ARBA" id="ARBA00004127"/>
    </source>
</evidence>
<feature type="domain" description="EamA" evidence="4">
    <location>
        <begin position="154"/>
        <end position="286"/>
    </location>
</feature>
<dbReference type="GO" id="GO:0016020">
    <property type="term" value="C:membrane"/>
    <property type="evidence" value="ECO:0007669"/>
    <property type="project" value="InterPro"/>
</dbReference>
<reference evidence="5 6" key="1">
    <citation type="journal article" date="2014" name="Int. J. Syst. Evol. Microbiol.">
        <title>Lysinibacillus halotolerans sp. nov., isolated from saline-alkaline soil.</title>
        <authorList>
            <person name="Kong D."/>
            <person name="Wang Y."/>
            <person name="Zhao B."/>
            <person name="Li Y."/>
            <person name="Song J."/>
            <person name="Zhai Y."/>
            <person name="Zhang C."/>
            <person name="Wang H."/>
            <person name="Chen X."/>
            <person name="Zhao B."/>
            <person name="Ruan Z."/>
        </authorList>
    </citation>
    <scope>NUCLEOTIDE SEQUENCE [LARGE SCALE GENOMIC DNA]</scope>
    <source>
        <strain evidence="5 6">MCCC 1A12703</strain>
    </source>
</reference>
<keyword evidence="3" id="KW-1133">Transmembrane helix</keyword>
<keyword evidence="3" id="KW-0472">Membrane</keyword>
<accession>A0A3M8H6H4</accession>
<keyword evidence="6" id="KW-1185">Reference proteome</keyword>
<comment type="caution">
    <text evidence="5">The sequence shown here is derived from an EMBL/GenBank/DDBJ whole genome shotgun (WGS) entry which is preliminary data.</text>
</comment>
<dbReference type="RefSeq" id="WP_122972694.1">
    <property type="nucleotide sequence ID" value="NZ_RHLQ01000033.1"/>
</dbReference>
<evidence type="ECO:0000313" key="5">
    <source>
        <dbReference type="EMBL" id="RNC97983.1"/>
    </source>
</evidence>
<comment type="similarity">
    <text evidence="2">Belongs to the EamA transporter family.</text>
</comment>
<feature type="transmembrane region" description="Helical" evidence="3">
    <location>
        <begin position="185"/>
        <end position="205"/>
    </location>
</feature>
<name>A0A3M8H6H4_9BACI</name>
<proteinExistence type="inferred from homology"/>
<evidence type="ECO:0000259" key="4">
    <source>
        <dbReference type="Pfam" id="PF00892"/>
    </source>
</evidence>
<feature type="transmembrane region" description="Helical" evidence="3">
    <location>
        <begin position="38"/>
        <end position="57"/>
    </location>
</feature>
<evidence type="ECO:0000256" key="3">
    <source>
        <dbReference type="SAM" id="Phobius"/>
    </source>
</evidence>
<feature type="transmembrane region" description="Helical" evidence="3">
    <location>
        <begin position="271"/>
        <end position="291"/>
    </location>
</feature>
<feature type="transmembrane region" description="Helical" evidence="3">
    <location>
        <begin position="124"/>
        <end position="143"/>
    </location>
</feature>
<dbReference type="Pfam" id="PF00892">
    <property type="entry name" value="EamA"/>
    <property type="match status" value="1"/>
</dbReference>
<dbReference type="InterPro" id="IPR037185">
    <property type="entry name" value="EmrE-like"/>
</dbReference>
<feature type="transmembrane region" description="Helical" evidence="3">
    <location>
        <begin position="217"/>
        <end position="237"/>
    </location>
</feature>
<sequence length="297" mass="32360">MKLQLFYPLSIVIASSSYGILSTIIKVAMGYGFTSPEAVTSQYFMGFLLALLLFSVTQRSLPKLNFSGFITILLAGIFTATTGIVYGHALEYITASLAVVLFFQFTWIGLFIDCILHKRWPNRFETSSLLFLFSGTILAAGVMDTDLSTIPWQGWVYGLIAATSFAIFIQINSRKVEGITTVTRTLFMSIVAFLMICIFSAPEVIWSGKLFNTELWIFGIVLGIFGIILPIFLFSIAAPKVGGALSSILSAMELPVAVIASVIVLHETLSILQISGIVLVLIGMILPTVLAQLKNTA</sequence>
<dbReference type="OrthoDB" id="3180815at2"/>
<dbReference type="InterPro" id="IPR000620">
    <property type="entry name" value="EamA_dom"/>
</dbReference>
<feature type="transmembrane region" description="Helical" evidence="3">
    <location>
        <begin position="92"/>
        <end position="112"/>
    </location>
</feature>
<dbReference type="AlphaFoldDB" id="A0A3M8H6H4"/>
<dbReference type="Proteomes" id="UP000279909">
    <property type="component" value="Unassembled WGS sequence"/>
</dbReference>
<evidence type="ECO:0000256" key="2">
    <source>
        <dbReference type="ARBA" id="ARBA00007362"/>
    </source>
</evidence>
<feature type="transmembrane region" description="Helical" evidence="3">
    <location>
        <begin position="244"/>
        <end position="265"/>
    </location>
</feature>
<evidence type="ECO:0000313" key="6">
    <source>
        <dbReference type="Proteomes" id="UP000279909"/>
    </source>
</evidence>
<keyword evidence="3" id="KW-0812">Transmembrane</keyword>
<feature type="transmembrane region" description="Helical" evidence="3">
    <location>
        <begin position="64"/>
        <end position="86"/>
    </location>
</feature>
<dbReference type="EMBL" id="RHLQ01000033">
    <property type="protein sequence ID" value="RNC97983.1"/>
    <property type="molecule type" value="Genomic_DNA"/>
</dbReference>
<organism evidence="5 6">
    <name type="scientific">Lysinibacillus halotolerans</name>
    <dbReference type="NCBI Taxonomy" id="1368476"/>
    <lineage>
        <taxon>Bacteria</taxon>
        <taxon>Bacillati</taxon>
        <taxon>Bacillota</taxon>
        <taxon>Bacilli</taxon>
        <taxon>Bacillales</taxon>
        <taxon>Bacillaceae</taxon>
        <taxon>Lysinibacillus</taxon>
    </lineage>
</organism>
<gene>
    <name evidence="5" type="ORF">EC501_12795</name>
</gene>
<protein>
    <submittedName>
        <fullName evidence="5">DMT family transporter</fullName>
    </submittedName>
</protein>
<feature type="transmembrane region" description="Helical" evidence="3">
    <location>
        <begin position="155"/>
        <end position="173"/>
    </location>
</feature>
<comment type="subcellular location">
    <subcellularLocation>
        <location evidence="1">Endomembrane system</location>
        <topology evidence="1">Multi-pass membrane protein</topology>
    </subcellularLocation>
</comment>
<dbReference type="SUPFAM" id="SSF103481">
    <property type="entry name" value="Multidrug resistance efflux transporter EmrE"/>
    <property type="match status" value="1"/>
</dbReference>